<evidence type="ECO:0000313" key="3">
    <source>
        <dbReference type="EMBL" id="CAF0724093.1"/>
    </source>
</evidence>
<organism evidence="4 7">
    <name type="scientific">Didymodactylos carnosus</name>
    <dbReference type="NCBI Taxonomy" id="1234261"/>
    <lineage>
        <taxon>Eukaryota</taxon>
        <taxon>Metazoa</taxon>
        <taxon>Spiralia</taxon>
        <taxon>Gnathifera</taxon>
        <taxon>Rotifera</taxon>
        <taxon>Eurotatoria</taxon>
        <taxon>Bdelloidea</taxon>
        <taxon>Philodinida</taxon>
        <taxon>Philodinidae</taxon>
        <taxon>Didymodactylos</taxon>
    </lineage>
</organism>
<dbReference type="PANTHER" id="PTHR22775">
    <property type="entry name" value="SORTING NEXIN"/>
    <property type="match status" value="1"/>
</dbReference>
<dbReference type="Proteomes" id="UP000682733">
    <property type="component" value="Unassembled WGS sequence"/>
</dbReference>
<comment type="similarity">
    <text evidence="1">Belongs to the sorting nexin family.</text>
</comment>
<proteinExistence type="inferred from homology"/>
<dbReference type="EMBL" id="CAJNOQ010000090">
    <property type="protein sequence ID" value="CAF0754668.1"/>
    <property type="molecule type" value="Genomic_DNA"/>
</dbReference>
<evidence type="ECO:0000313" key="6">
    <source>
        <dbReference type="EMBL" id="CAF3534877.1"/>
    </source>
</evidence>
<feature type="domain" description="PX" evidence="2">
    <location>
        <begin position="412"/>
        <end position="537"/>
    </location>
</feature>
<dbReference type="InterPro" id="IPR003114">
    <property type="entry name" value="Phox_assoc"/>
</dbReference>
<protein>
    <recommendedName>
        <fullName evidence="2">PX domain-containing protein</fullName>
    </recommendedName>
</protein>
<sequence>MLLSYVRLFIVFLHRNLVRYSILQQYLILSLLTLLILYLLRLWITIFLLLPITTFVTYYFTNKLTQTDNSDNKKNQKQQHHQRLWSTNYLYDFIVHASIPFIRRTTFATAEKLTTAVNTRDENEHINLEESLSPSTILSMKYSVNSNNDKAIYYLLQKECDTYIRTIIERYVNAWYYPLISTDQEFPQGLQILLNILLNRISDRLKQLNYYQLTTNLFSLQQIHMNQYLETLVSYRKLMKTNRTTTKNRTFINEFGELHIAMKNQQIYLKAIVELLFTEYLPETFLAYSSSACREFLQQIIVNCILMPVIDTMSKPQRLYDFIVLLWGKDMQKGDNKGEQNQRKSENAEEHLLLKKDAEDDEYSSTNELFQSLPLYQDDDANRLISDAVTDDNYTPTIDDARRLSTLEKIIYAVEIIAAEKVYNPISGAAFTVYVIHCETKSPFGGATIHSYAVRRRFREFLNLQKRLLNNPLTAGHAHVLRGPQNSLSLSMRNMSPELVHKRKILLDQYLKTIITNEILNCSHDVLEFFAYNSDVNVLYDSLTTNKLPVPRVDKVLFRTISGMFDKIPGKLNNLIPKKELIPKEIFQLNLSIDYTSNQPACQSKQNIRLAKQPLPLTNSLLNLLYTSLHSREAFISLESVHTTIYIVFGRFIERFLTDLVDELTSQEYVLLYLKNLRSDVLWPDNETDSSSSTQSKNGKHTAYDVCFNKIPGFFRQIIGPEHIRRIIINFLQCMSYEELNRHFVYTLLDAFIEELLPNISSKDFVLKYVQLHSSSSS</sequence>
<dbReference type="EMBL" id="CAJOBA010000032">
    <property type="protein sequence ID" value="CAF3496720.1"/>
    <property type="molecule type" value="Genomic_DNA"/>
</dbReference>
<dbReference type="EMBL" id="CAJNOK010000032">
    <property type="protein sequence ID" value="CAF0724093.1"/>
    <property type="molecule type" value="Genomic_DNA"/>
</dbReference>
<evidence type="ECO:0000313" key="5">
    <source>
        <dbReference type="EMBL" id="CAF3496720.1"/>
    </source>
</evidence>
<dbReference type="Proteomes" id="UP000681722">
    <property type="component" value="Unassembled WGS sequence"/>
</dbReference>
<dbReference type="OrthoDB" id="5582218at2759"/>
<evidence type="ECO:0000313" key="7">
    <source>
        <dbReference type="Proteomes" id="UP000663829"/>
    </source>
</evidence>
<dbReference type="Gene3D" id="3.30.1520.10">
    <property type="entry name" value="Phox-like domain"/>
    <property type="match status" value="1"/>
</dbReference>
<dbReference type="AlphaFoldDB" id="A0A813PIJ5"/>
<reference evidence="4" key="1">
    <citation type="submission" date="2021-02" db="EMBL/GenBank/DDBJ databases">
        <authorList>
            <person name="Nowell W R."/>
        </authorList>
    </citation>
    <scope>NUCLEOTIDE SEQUENCE</scope>
</reference>
<name>A0A813PIJ5_9BILA</name>
<dbReference type="Pfam" id="PF02194">
    <property type="entry name" value="PXA"/>
    <property type="match status" value="1"/>
</dbReference>
<dbReference type="SMART" id="SM00313">
    <property type="entry name" value="PXA"/>
    <property type="match status" value="1"/>
</dbReference>
<dbReference type="Pfam" id="PF00787">
    <property type="entry name" value="PX"/>
    <property type="match status" value="1"/>
</dbReference>
<accession>A0A813PIJ5</accession>
<evidence type="ECO:0000256" key="1">
    <source>
        <dbReference type="ARBA" id="ARBA00010883"/>
    </source>
</evidence>
<dbReference type="InterPro" id="IPR036871">
    <property type="entry name" value="PX_dom_sf"/>
</dbReference>
<dbReference type="SMART" id="SM00312">
    <property type="entry name" value="PX"/>
    <property type="match status" value="1"/>
</dbReference>
<dbReference type="Proteomes" id="UP000663829">
    <property type="component" value="Unassembled WGS sequence"/>
</dbReference>
<dbReference type="EMBL" id="CAJOBC010000090">
    <property type="protein sequence ID" value="CAF3534877.1"/>
    <property type="molecule type" value="Genomic_DNA"/>
</dbReference>
<keyword evidence="7" id="KW-1185">Reference proteome</keyword>
<dbReference type="PANTHER" id="PTHR22775:SF3">
    <property type="entry name" value="SORTING NEXIN-13"/>
    <property type="match status" value="1"/>
</dbReference>
<dbReference type="Pfam" id="PF08628">
    <property type="entry name" value="Nexin_C"/>
    <property type="match status" value="1"/>
</dbReference>
<dbReference type="Proteomes" id="UP000677228">
    <property type="component" value="Unassembled WGS sequence"/>
</dbReference>
<comment type="caution">
    <text evidence="4">The sequence shown here is derived from an EMBL/GenBank/DDBJ whole genome shotgun (WGS) entry which is preliminary data.</text>
</comment>
<evidence type="ECO:0000259" key="2">
    <source>
        <dbReference type="PROSITE" id="PS50195"/>
    </source>
</evidence>
<gene>
    <name evidence="4" type="ORF">GPM918_LOCUS1043</name>
    <name evidence="3" type="ORF">OVA965_LOCUS282</name>
    <name evidence="6" type="ORF">SRO942_LOCUS1043</name>
    <name evidence="5" type="ORF">TMI583_LOCUS282</name>
</gene>
<dbReference type="PROSITE" id="PS50195">
    <property type="entry name" value="PX"/>
    <property type="match status" value="1"/>
</dbReference>
<dbReference type="GO" id="GO:0035091">
    <property type="term" value="F:phosphatidylinositol binding"/>
    <property type="evidence" value="ECO:0007669"/>
    <property type="project" value="InterPro"/>
</dbReference>
<dbReference type="InterPro" id="IPR001683">
    <property type="entry name" value="PX_dom"/>
</dbReference>
<dbReference type="SUPFAM" id="SSF64268">
    <property type="entry name" value="PX domain"/>
    <property type="match status" value="1"/>
</dbReference>
<evidence type="ECO:0000313" key="4">
    <source>
        <dbReference type="EMBL" id="CAF0754668.1"/>
    </source>
</evidence>
<dbReference type="InterPro" id="IPR013937">
    <property type="entry name" value="Sorting_nexin_C"/>
</dbReference>